<comment type="caution">
    <text evidence="4">The sequence shown here is derived from an EMBL/GenBank/DDBJ whole genome shotgun (WGS) entry which is preliminary data.</text>
</comment>
<gene>
    <name evidence="4" type="ORF">KSP39_PZI003462</name>
</gene>
<dbReference type="Proteomes" id="UP001418222">
    <property type="component" value="Unassembled WGS sequence"/>
</dbReference>
<protein>
    <submittedName>
        <fullName evidence="4">Uncharacterized protein</fullName>
    </submittedName>
</protein>
<organism evidence="4 5">
    <name type="scientific">Platanthera zijinensis</name>
    <dbReference type="NCBI Taxonomy" id="2320716"/>
    <lineage>
        <taxon>Eukaryota</taxon>
        <taxon>Viridiplantae</taxon>
        <taxon>Streptophyta</taxon>
        <taxon>Embryophyta</taxon>
        <taxon>Tracheophyta</taxon>
        <taxon>Spermatophyta</taxon>
        <taxon>Magnoliopsida</taxon>
        <taxon>Liliopsida</taxon>
        <taxon>Asparagales</taxon>
        <taxon>Orchidaceae</taxon>
        <taxon>Orchidoideae</taxon>
        <taxon>Orchideae</taxon>
        <taxon>Orchidinae</taxon>
        <taxon>Platanthera</taxon>
    </lineage>
</organism>
<sequence>MVVRRERSKWGLWVKHNDIVSPSAENGFKELYSPVSESFPSFEKISSVSLKMIIDDNLSKAEPSGDKHDEIHLLRGDRSDLDLQPKGKLAFHGPNTDLDSHVMEKKTKTDEGITLGEMIVSGNTIDSWMLLKTFMESPLLKCSCSHIEIKQVKQLIKSPERSSSYNNLQNLCGNGKVECTCGPHISPLSVWTSHIADVVMLKRCYSIHVLPSRSRKIWWKHFLWSHGNLHRSSAPENLLSAVSDANKKDGYLYDMHASDQRFDNMKNKAVEIENQWTAFSLQSSHMDRVSAWANNIADEHGMEIGEFSVKKYFDTCQRETVDFGQANNIIQSLNSFSSVARMRGIGLKVVPSISGFLYLRSANLSGNCIVQITPGSLPKSLHTLDLSRNKISTIEGIRHLEKLRVLNLSFNRISRISHGAQLKGDRELHSATGRSSLGGLRAASLRARLPASVSIPVSLLQPCFLFSIPSQTPVNPTALPRSHPASHRPQPRYTAFPSFPDPVRPQTASASATFCFSLLRHPSPTLPPPDLLPPSPDSLPPALMPPPTSS</sequence>
<dbReference type="EMBL" id="JBBWWQ010000003">
    <property type="protein sequence ID" value="KAK8952289.1"/>
    <property type="molecule type" value="Genomic_DNA"/>
</dbReference>
<dbReference type="PANTHER" id="PTHR15454:SF37">
    <property type="entry name" value="OUTER ARM DYNEIN LIGHT CHAIN 1 PROTEIN"/>
    <property type="match status" value="1"/>
</dbReference>
<dbReference type="PANTHER" id="PTHR15454">
    <property type="entry name" value="NISCHARIN RELATED"/>
    <property type="match status" value="1"/>
</dbReference>
<feature type="region of interest" description="Disordered" evidence="3">
    <location>
        <begin position="475"/>
        <end position="505"/>
    </location>
</feature>
<feature type="region of interest" description="Disordered" evidence="3">
    <location>
        <begin position="525"/>
        <end position="550"/>
    </location>
</feature>
<proteinExistence type="predicted"/>
<keyword evidence="1" id="KW-0433">Leucine-rich repeat</keyword>
<evidence type="ECO:0000313" key="4">
    <source>
        <dbReference type="EMBL" id="KAK8952289.1"/>
    </source>
</evidence>
<dbReference type="Pfam" id="PF13855">
    <property type="entry name" value="LRR_8"/>
    <property type="match status" value="1"/>
</dbReference>
<dbReference type="GO" id="GO:0005737">
    <property type="term" value="C:cytoplasm"/>
    <property type="evidence" value="ECO:0007669"/>
    <property type="project" value="TreeGrafter"/>
</dbReference>
<dbReference type="FunFam" id="3.80.10.10:FF:000320">
    <property type="entry name" value="Protein phosphatase 1 regulatory subunit pprA"/>
    <property type="match status" value="1"/>
</dbReference>
<dbReference type="InterPro" id="IPR001611">
    <property type="entry name" value="Leu-rich_rpt"/>
</dbReference>
<dbReference type="InterPro" id="IPR032675">
    <property type="entry name" value="LRR_dom_sf"/>
</dbReference>
<keyword evidence="2" id="KW-0677">Repeat</keyword>
<evidence type="ECO:0000256" key="1">
    <source>
        <dbReference type="ARBA" id="ARBA00022614"/>
    </source>
</evidence>
<dbReference type="AlphaFoldDB" id="A0AAP0BY19"/>
<keyword evidence="5" id="KW-1185">Reference proteome</keyword>
<accession>A0AAP0BY19</accession>
<reference evidence="4 5" key="1">
    <citation type="journal article" date="2022" name="Nat. Plants">
        <title>Genomes of leafy and leafless Platanthera orchids illuminate the evolution of mycoheterotrophy.</title>
        <authorList>
            <person name="Li M.H."/>
            <person name="Liu K.W."/>
            <person name="Li Z."/>
            <person name="Lu H.C."/>
            <person name="Ye Q.L."/>
            <person name="Zhang D."/>
            <person name="Wang J.Y."/>
            <person name="Li Y.F."/>
            <person name="Zhong Z.M."/>
            <person name="Liu X."/>
            <person name="Yu X."/>
            <person name="Liu D.K."/>
            <person name="Tu X.D."/>
            <person name="Liu B."/>
            <person name="Hao Y."/>
            <person name="Liao X.Y."/>
            <person name="Jiang Y.T."/>
            <person name="Sun W.H."/>
            <person name="Chen J."/>
            <person name="Chen Y.Q."/>
            <person name="Ai Y."/>
            <person name="Zhai J.W."/>
            <person name="Wu S.S."/>
            <person name="Zhou Z."/>
            <person name="Hsiao Y.Y."/>
            <person name="Wu W.L."/>
            <person name="Chen Y.Y."/>
            <person name="Lin Y.F."/>
            <person name="Hsu J.L."/>
            <person name="Li C.Y."/>
            <person name="Wang Z.W."/>
            <person name="Zhao X."/>
            <person name="Zhong W.Y."/>
            <person name="Ma X.K."/>
            <person name="Ma L."/>
            <person name="Huang J."/>
            <person name="Chen G.Z."/>
            <person name="Huang M.Z."/>
            <person name="Huang L."/>
            <person name="Peng D.H."/>
            <person name="Luo Y.B."/>
            <person name="Zou S.Q."/>
            <person name="Chen S.P."/>
            <person name="Lan S."/>
            <person name="Tsai W.C."/>
            <person name="Van de Peer Y."/>
            <person name="Liu Z.J."/>
        </authorList>
    </citation>
    <scope>NUCLEOTIDE SEQUENCE [LARGE SCALE GENOMIC DNA]</scope>
    <source>
        <strain evidence="4">Lor287</strain>
    </source>
</reference>
<dbReference type="SUPFAM" id="SSF52058">
    <property type="entry name" value="L domain-like"/>
    <property type="match status" value="1"/>
</dbReference>
<dbReference type="PROSITE" id="PS51450">
    <property type="entry name" value="LRR"/>
    <property type="match status" value="2"/>
</dbReference>
<evidence type="ECO:0000256" key="3">
    <source>
        <dbReference type="SAM" id="MobiDB-lite"/>
    </source>
</evidence>
<dbReference type="Gene3D" id="3.80.10.10">
    <property type="entry name" value="Ribonuclease Inhibitor"/>
    <property type="match status" value="1"/>
</dbReference>
<evidence type="ECO:0000313" key="5">
    <source>
        <dbReference type="Proteomes" id="UP001418222"/>
    </source>
</evidence>
<evidence type="ECO:0000256" key="2">
    <source>
        <dbReference type="ARBA" id="ARBA00022737"/>
    </source>
</evidence>
<name>A0AAP0BY19_9ASPA</name>